<dbReference type="SMART" id="SM00382">
    <property type="entry name" value="AAA"/>
    <property type="match status" value="1"/>
</dbReference>
<dbReference type="EMBL" id="CP013652">
    <property type="protein sequence ID" value="ALS24977.1"/>
    <property type="molecule type" value="Genomic_DNA"/>
</dbReference>
<dbReference type="GO" id="GO:0005524">
    <property type="term" value="F:ATP binding"/>
    <property type="evidence" value="ECO:0007669"/>
    <property type="project" value="UniProtKB-KW"/>
</dbReference>
<sequence>MTIQDTGSAEVRRDDLLHVSDLHKAYTAPGAAFRQEAVVKGVSFSIAEGETVGLVGASGAGKSTIGRMIAGLEQPDSGTIKVMGQDILALKGKARRQALRPIQMIFQDPYESLSPRMTIEQLVCEPLVIQRLYSGDKRARRELVREALAEVSLSPDRYMDRYPHELSGGERQRVGLARAFIVRPRLIVADEPTSMLDPSLRLDLLDVMKRLRQRHGLSYLFITHDIALTRHFCDRMLVLEQGVIVESGSTDAVIDDPQHPFTKRLIGALLELTGV</sequence>
<gene>
    <name evidence="5" type="ORF">IJ22_47150</name>
</gene>
<accession>A0A0U2USM5</accession>
<reference evidence="5 6" key="2">
    <citation type="journal article" date="2016" name="Genome Announc.">
        <title>Complete Genome Sequences of Two Interactive Moderate Thermophiles, Paenibacillus napthalenovorans 32O-Y and Paenibacillus sp. 32O-W.</title>
        <authorList>
            <person name="Butler R.R.III."/>
            <person name="Wang J."/>
            <person name="Stark B.C."/>
            <person name="Pombert J.F."/>
        </authorList>
    </citation>
    <scope>NUCLEOTIDE SEQUENCE [LARGE SCALE GENOMIC DNA]</scope>
    <source>
        <strain evidence="5 6">32O-Y</strain>
    </source>
</reference>
<evidence type="ECO:0000313" key="5">
    <source>
        <dbReference type="EMBL" id="ALS24977.1"/>
    </source>
</evidence>
<evidence type="ECO:0000256" key="2">
    <source>
        <dbReference type="ARBA" id="ARBA00022741"/>
    </source>
</evidence>
<feature type="domain" description="ABC transporter" evidence="4">
    <location>
        <begin position="17"/>
        <end position="266"/>
    </location>
</feature>
<dbReference type="AlphaFoldDB" id="A0A0U2USM5"/>
<keyword evidence="6" id="KW-1185">Reference proteome</keyword>
<dbReference type="GO" id="GO:0016887">
    <property type="term" value="F:ATP hydrolysis activity"/>
    <property type="evidence" value="ECO:0007669"/>
    <property type="project" value="InterPro"/>
</dbReference>
<keyword evidence="2" id="KW-0547">Nucleotide-binding</keyword>
<evidence type="ECO:0000256" key="1">
    <source>
        <dbReference type="ARBA" id="ARBA00022448"/>
    </source>
</evidence>
<dbReference type="Pfam" id="PF00005">
    <property type="entry name" value="ABC_tran"/>
    <property type="match status" value="1"/>
</dbReference>
<dbReference type="PATRIC" id="fig|162209.4.peg.4963"/>
<dbReference type="PROSITE" id="PS50893">
    <property type="entry name" value="ABC_TRANSPORTER_2"/>
    <property type="match status" value="1"/>
</dbReference>
<dbReference type="InterPro" id="IPR003593">
    <property type="entry name" value="AAA+_ATPase"/>
</dbReference>
<protein>
    <submittedName>
        <fullName evidence="5">Peptide ABC transporter ATP-binding protein</fullName>
    </submittedName>
</protein>
<dbReference type="KEGG" id="pnp:IJ22_47150"/>
<dbReference type="STRING" id="162209.IJ22_47150"/>
<dbReference type="SUPFAM" id="SSF52540">
    <property type="entry name" value="P-loop containing nucleoside triphosphate hydrolases"/>
    <property type="match status" value="1"/>
</dbReference>
<dbReference type="PANTHER" id="PTHR43776">
    <property type="entry name" value="TRANSPORT ATP-BINDING PROTEIN"/>
    <property type="match status" value="1"/>
</dbReference>
<keyword evidence="1" id="KW-0813">Transport</keyword>
<evidence type="ECO:0000259" key="4">
    <source>
        <dbReference type="PROSITE" id="PS50893"/>
    </source>
</evidence>
<dbReference type="InterPro" id="IPR050319">
    <property type="entry name" value="ABC_transp_ATP-bind"/>
</dbReference>
<keyword evidence="3 5" id="KW-0067">ATP-binding</keyword>
<name>A0A0U2USM5_9BACL</name>
<dbReference type="Gene3D" id="3.40.50.300">
    <property type="entry name" value="P-loop containing nucleotide triphosphate hydrolases"/>
    <property type="match status" value="1"/>
</dbReference>
<dbReference type="Proteomes" id="UP000061660">
    <property type="component" value="Chromosome"/>
</dbReference>
<organism evidence="5 6">
    <name type="scientific">Paenibacillus naphthalenovorans</name>
    <dbReference type="NCBI Taxonomy" id="162209"/>
    <lineage>
        <taxon>Bacteria</taxon>
        <taxon>Bacillati</taxon>
        <taxon>Bacillota</taxon>
        <taxon>Bacilli</taxon>
        <taxon>Bacillales</taxon>
        <taxon>Paenibacillaceae</taxon>
        <taxon>Paenibacillus</taxon>
    </lineage>
</organism>
<dbReference type="InterPro" id="IPR027417">
    <property type="entry name" value="P-loop_NTPase"/>
</dbReference>
<dbReference type="GO" id="GO:0055085">
    <property type="term" value="P:transmembrane transport"/>
    <property type="evidence" value="ECO:0007669"/>
    <property type="project" value="UniProtKB-ARBA"/>
</dbReference>
<dbReference type="RefSeq" id="WP_062410448.1">
    <property type="nucleotide sequence ID" value="NZ_BJCS01000014.1"/>
</dbReference>
<dbReference type="InterPro" id="IPR017871">
    <property type="entry name" value="ABC_transporter-like_CS"/>
</dbReference>
<dbReference type="OrthoDB" id="9802264at2"/>
<evidence type="ECO:0000313" key="6">
    <source>
        <dbReference type="Proteomes" id="UP000061660"/>
    </source>
</evidence>
<dbReference type="InterPro" id="IPR003439">
    <property type="entry name" value="ABC_transporter-like_ATP-bd"/>
</dbReference>
<dbReference type="CDD" id="cd03257">
    <property type="entry name" value="ABC_NikE_OppD_transporters"/>
    <property type="match status" value="1"/>
</dbReference>
<dbReference type="PROSITE" id="PS00211">
    <property type="entry name" value="ABC_TRANSPORTER_1"/>
    <property type="match status" value="1"/>
</dbReference>
<evidence type="ECO:0000256" key="3">
    <source>
        <dbReference type="ARBA" id="ARBA00022840"/>
    </source>
</evidence>
<reference evidence="6" key="1">
    <citation type="submission" date="2015-12" db="EMBL/GenBank/DDBJ databases">
        <title>Complete genome sequences of two moderately thermophilic Paenibacillus species.</title>
        <authorList>
            <person name="Butler R.III."/>
            <person name="Wang J."/>
            <person name="Stark B.C."/>
            <person name="Pombert J.-F."/>
        </authorList>
    </citation>
    <scope>NUCLEOTIDE SEQUENCE [LARGE SCALE GENOMIC DNA]</scope>
    <source>
        <strain evidence="6">32O-Y</strain>
    </source>
</reference>
<proteinExistence type="predicted"/>